<evidence type="ECO:0000256" key="1">
    <source>
        <dbReference type="SAM" id="MobiDB-lite"/>
    </source>
</evidence>
<dbReference type="RefSeq" id="WP_311362466.1">
    <property type="nucleotide sequence ID" value="NZ_JAVRIE010000006.1"/>
</dbReference>
<proteinExistence type="predicted"/>
<evidence type="ECO:0000313" key="2">
    <source>
        <dbReference type="EMBL" id="MDT0583697.1"/>
    </source>
</evidence>
<keyword evidence="2" id="KW-0482">Metalloprotease</keyword>
<dbReference type="GO" id="GO:0008237">
    <property type="term" value="F:metallopeptidase activity"/>
    <property type="evidence" value="ECO:0007669"/>
    <property type="project" value="UniProtKB-KW"/>
</dbReference>
<feature type="region of interest" description="Disordered" evidence="1">
    <location>
        <begin position="1"/>
        <end position="156"/>
    </location>
</feature>
<sequence length="299" mass="32021">MNIVTPIPNSFGYPTSNVGTDSARRDNVQREIIPSLTQGEKSAADKGVGAEADRNNQSNNLANLLQNPTYDKPTINQALNNPNAGDASKDNGSDQSAGREGAESEQEKRQQQSEDKKVEELKDRDNEVRLHEQAHAATGGQYAGAPTYEYETGPDGKRYAVGGEVSIDIAEAKTPKETVRKMQQVKAAALAPAEPSPQDYKVAAQASQKEQAARADIAQENVEKLNGDKSNATAIGETPNDNDSSDFSDISTEPAGQSRASLKADNTDIEFSEQSQVASQVLNSVYSLKAATSNFSLFV</sequence>
<organism evidence="2 3">
    <name type="scientific">Brumicola blandensis</name>
    <dbReference type="NCBI Taxonomy" id="3075611"/>
    <lineage>
        <taxon>Bacteria</taxon>
        <taxon>Pseudomonadati</taxon>
        <taxon>Pseudomonadota</taxon>
        <taxon>Gammaproteobacteria</taxon>
        <taxon>Alteromonadales</taxon>
        <taxon>Alteromonadaceae</taxon>
        <taxon>Brumicola</taxon>
    </lineage>
</organism>
<protein>
    <submittedName>
        <fullName evidence="2">Metalloprotease CJM1_0395 family protein</fullName>
    </submittedName>
</protein>
<feature type="compositionally biased region" description="Low complexity" evidence="1">
    <location>
        <begin position="241"/>
        <end position="251"/>
    </location>
</feature>
<dbReference type="Pfam" id="PF12118">
    <property type="entry name" value="SprA-related"/>
    <property type="match status" value="1"/>
</dbReference>
<keyword evidence="3" id="KW-1185">Reference proteome</keyword>
<dbReference type="AlphaFoldDB" id="A0AAW8R3E0"/>
<reference evidence="2 3" key="1">
    <citation type="submission" date="2023-09" db="EMBL/GenBank/DDBJ databases">
        <authorList>
            <person name="Rey-Velasco X."/>
        </authorList>
    </citation>
    <scope>NUCLEOTIDE SEQUENCE [LARGE SCALE GENOMIC DNA]</scope>
    <source>
        <strain evidence="2 3">W409</strain>
    </source>
</reference>
<keyword evidence="2" id="KW-0645">Protease</keyword>
<evidence type="ECO:0000313" key="3">
    <source>
        <dbReference type="Proteomes" id="UP001249020"/>
    </source>
</evidence>
<comment type="caution">
    <text evidence="2">The sequence shown here is derived from an EMBL/GenBank/DDBJ whole genome shotgun (WGS) entry which is preliminary data.</text>
</comment>
<feature type="compositionally biased region" description="Basic and acidic residues" evidence="1">
    <location>
        <begin position="100"/>
        <end position="134"/>
    </location>
</feature>
<feature type="compositionally biased region" description="Low complexity" evidence="1">
    <location>
        <begin position="55"/>
        <end position="67"/>
    </location>
</feature>
<dbReference type="InterPro" id="IPR021973">
    <property type="entry name" value="SprA-related"/>
</dbReference>
<dbReference type="Proteomes" id="UP001249020">
    <property type="component" value="Unassembled WGS sequence"/>
</dbReference>
<dbReference type="EMBL" id="JAVRIE010000006">
    <property type="protein sequence ID" value="MDT0583697.1"/>
    <property type="molecule type" value="Genomic_DNA"/>
</dbReference>
<keyword evidence="2" id="KW-0378">Hydrolase</keyword>
<feature type="region of interest" description="Disordered" evidence="1">
    <location>
        <begin position="222"/>
        <end position="266"/>
    </location>
</feature>
<accession>A0AAW8R3E0</accession>
<feature type="compositionally biased region" description="Polar residues" evidence="1">
    <location>
        <begin position="74"/>
        <end position="83"/>
    </location>
</feature>
<name>A0AAW8R3E0_9ALTE</name>
<gene>
    <name evidence="2" type="ORF">RM544_14200</name>
</gene>